<dbReference type="PIRSF" id="PIRSF038123">
    <property type="entry name" value="PTI6"/>
    <property type="match status" value="1"/>
</dbReference>
<dbReference type="Proteomes" id="UP000224567">
    <property type="component" value="Unassembled WGS sequence"/>
</dbReference>
<dbReference type="GO" id="GO:0003700">
    <property type="term" value="F:DNA-binding transcription factor activity"/>
    <property type="evidence" value="ECO:0007669"/>
    <property type="project" value="InterPro"/>
</dbReference>
<dbReference type="OrthoDB" id="1327166at2759"/>
<dbReference type="PROSITE" id="PS51032">
    <property type="entry name" value="AP2_ERF"/>
    <property type="match status" value="1"/>
</dbReference>
<dbReference type="AlphaFoldDB" id="A0A2G2XP52"/>
<dbReference type="Gene3D" id="3.30.730.10">
    <property type="entry name" value="AP2/ERF domain"/>
    <property type="match status" value="1"/>
</dbReference>
<organism evidence="7 8">
    <name type="scientific">Capsicum baccatum</name>
    <name type="common">Peruvian pepper</name>
    <dbReference type="NCBI Taxonomy" id="33114"/>
    <lineage>
        <taxon>Eukaryota</taxon>
        <taxon>Viridiplantae</taxon>
        <taxon>Streptophyta</taxon>
        <taxon>Embryophyta</taxon>
        <taxon>Tracheophyta</taxon>
        <taxon>Spermatophyta</taxon>
        <taxon>Magnoliopsida</taxon>
        <taxon>eudicotyledons</taxon>
        <taxon>Gunneridae</taxon>
        <taxon>Pentapetalae</taxon>
        <taxon>asterids</taxon>
        <taxon>lamiids</taxon>
        <taxon>Solanales</taxon>
        <taxon>Solanaceae</taxon>
        <taxon>Solanoideae</taxon>
        <taxon>Capsiceae</taxon>
        <taxon>Capsicum</taxon>
    </lineage>
</organism>
<reference evidence="7 8" key="1">
    <citation type="journal article" date="2017" name="Genome Biol.">
        <title>New reference genome sequences of hot pepper reveal the massive evolution of plant disease-resistance genes by retroduplication.</title>
        <authorList>
            <person name="Kim S."/>
            <person name="Park J."/>
            <person name="Yeom S.I."/>
            <person name="Kim Y.M."/>
            <person name="Seo E."/>
            <person name="Kim K.T."/>
            <person name="Kim M.S."/>
            <person name="Lee J.M."/>
            <person name="Cheong K."/>
            <person name="Shin H.S."/>
            <person name="Kim S.B."/>
            <person name="Han K."/>
            <person name="Lee J."/>
            <person name="Park M."/>
            <person name="Lee H.A."/>
            <person name="Lee H.Y."/>
            <person name="Lee Y."/>
            <person name="Oh S."/>
            <person name="Lee J.H."/>
            <person name="Choi E."/>
            <person name="Choi E."/>
            <person name="Lee S.E."/>
            <person name="Jeon J."/>
            <person name="Kim H."/>
            <person name="Choi G."/>
            <person name="Song H."/>
            <person name="Lee J."/>
            <person name="Lee S.C."/>
            <person name="Kwon J.K."/>
            <person name="Lee H.Y."/>
            <person name="Koo N."/>
            <person name="Hong Y."/>
            <person name="Kim R.W."/>
            <person name="Kang W.H."/>
            <person name="Huh J.H."/>
            <person name="Kang B.C."/>
            <person name="Yang T.J."/>
            <person name="Lee Y.H."/>
            <person name="Bennetzen J.L."/>
            <person name="Choi D."/>
        </authorList>
    </citation>
    <scope>NUCLEOTIDE SEQUENCE [LARGE SCALE GENOMIC DNA]</scope>
    <source>
        <strain evidence="8">cv. PBC81</strain>
    </source>
</reference>
<keyword evidence="4" id="KW-0804">Transcription</keyword>
<evidence type="ECO:0000313" key="8">
    <source>
        <dbReference type="Proteomes" id="UP000224567"/>
    </source>
</evidence>
<proteinExistence type="predicted"/>
<dbReference type="EMBL" id="MLFT02000001">
    <property type="protein sequence ID" value="PHT59283.1"/>
    <property type="molecule type" value="Genomic_DNA"/>
</dbReference>
<sequence length="105" mass="12041">MSRVVRIYMMDNDATDSSSDEEEMLQVEKSQRPKKLWIKEIMIENGRTRVISKKKSKEKNCFKHWLGTFDTAEEAVVAYDEAAIEINGANALTNILEPPPKKINP</sequence>
<evidence type="ECO:0000256" key="5">
    <source>
        <dbReference type="ARBA" id="ARBA00023242"/>
    </source>
</evidence>
<dbReference type="InterPro" id="IPR050913">
    <property type="entry name" value="AP2/ERF_ERF"/>
</dbReference>
<dbReference type="CDD" id="cd00018">
    <property type="entry name" value="AP2"/>
    <property type="match status" value="1"/>
</dbReference>
<evidence type="ECO:0000256" key="4">
    <source>
        <dbReference type="ARBA" id="ARBA00023163"/>
    </source>
</evidence>
<reference evidence="8" key="2">
    <citation type="journal article" date="2017" name="J. Anim. Genet.">
        <title>Multiple reference genome sequences of hot pepper reveal the massive evolution of plant disease resistance genes by retroduplication.</title>
        <authorList>
            <person name="Kim S."/>
            <person name="Park J."/>
            <person name="Yeom S.-I."/>
            <person name="Kim Y.-M."/>
            <person name="Seo E."/>
            <person name="Kim K.-T."/>
            <person name="Kim M.-S."/>
            <person name="Lee J.M."/>
            <person name="Cheong K."/>
            <person name="Shin H.-S."/>
            <person name="Kim S.-B."/>
            <person name="Han K."/>
            <person name="Lee J."/>
            <person name="Park M."/>
            <person name="Lee H.-A."/>
            <person name="Lee H.-Y."/>
            <person name="Lee Y."/>
            <person name="Oh S."/>
            <person name="Lee J.H."/>
            <person name="Choi E."/>
            <person name="Choi E."/>
            <person name="Lee S.E."/>
            <person name="Jeon J."/>
            <person name="Kim H."/>
            <person name="Choi G."/>
            <person name="Song H."/>
            <person name="Lee J."/>
            <person name="Lee S.-C."/>
            <person name="Kwon J.-K."/>
            <person name="Lee H.-Y."/>
            <person name="Koo N."/>
            <person name="Hong Y."/>
            <person name="Kim R.W."/>
            <person name="Kang W.-H."/>
            <person name="Huh J.H."/>
            <person name="Kang B.-C."/>
            <person name="Yang T.-J."/>
            <person name="Lee Y.-H."/>
            <person name="Bennetzen J.L."/>
            <person name="Choi D."/>
        </authorList>
    </citation>
    <scope>NUCLEOTIDE SEQUENCE [LARGE SCALE GENOMIC DNA]</scope>
    <source>
        <strain evidence="8">cv. PBC81</strain>
    </source>
</reference>
<dbReference type="SMART" id="SM00380">
    <property type="entry name" value="AP2"/>
    <property type="match status" value="1"/>
</dbReference>
<keyword evidence="5" id="KW-0539">Nucleus</keyword>
<dbReference type="PANTHER" id="PTHR31194:SF109">
    <property type="entry name" value="AP2_ERF DOMAIN-CONTAINING PROTEIN"/>
    <property type="match status" value="1"/>
</dbReference>
<dbReference type="InterPro" id="IPR001471">
    <property type="entry name" value="AP2/ERF_dom"/>
</dbReference>
<gene>
    <name evidence="7" type="ORF">CQW23_01646</name>
</gene>
<keyword evidence="8" id="KW-1185">Reference proteome</keyword>
<feature type="domain" description="AP2/ERF" evidence="6">
    <location>
        <begin position="23"/>
        <end position="96"/>
    </location>
</feature>
<name>A0A2G2XP52_CAPBA</name>
<dbReference type="SUPFAM" id="SSF54171">
    <property type="entry name" value="DNA-binding domain"/>
    <property type="match status" value="1"/>
</dbReference>
<dbReference type="STRING" id="33114.A0A2G2XP52"/>
<evidence type="ECO:0000256" key="2">
    <source>
        <dbReference type="ARBA" id="ARBA00023015"/>
    </source>
</evidence>
<comment type="caution">
    <text evidence="7">The sequence shown here is derived from an EMBL/GenBank/DDBJ whole genome shotgun (WGS) entry which is preliminary data.</text>
</comment>
<protein>
    <recommendedName>
        <fullName evidence="6">AP2/ERF domain-containing protein</fullName>
    </recommendedName>
</protein>
<dbReference type="GO" id="GO:0003677">
    <property type="term" value="F:DNA binding"/>
    <property type="evidence" value="ECO:0007669"/>
    <property type="project" value="UniProtKB-KW"/>
</dbReference>
<evidence type="ECO:0000256" key="3">
    <source>
        <dbReference type="ARBA" id="ARBA00023125"/>
    </source>
</evidence>
<keyword evidence="2" id="KW-0805">Transcription regulation</keyword>
<dbReference type="InterPro" id="IPR016177">
    <property type="entry name" value="DNA-bd_dom_sf"/>
</dbReference>
<keyword evidence="3" id="KW-0238">DNA-binding</keyword>
<evidence type="ECO:0000259" key="6">
    <source>
        <dbReference type="PROSITE" id="PS51032"/>
    </source>
</evidence>
<evidence type="ECO:0000313" key="7">
    <source>
        <dbReference type="EMBL" id="PHT59283.1"/>
    </source>
</evidence>
<accession>A0A2G2XP52</accession>
<dbReference type="PANTHER" id="PTHR31194">
    <property type="entry name" value="SHN SHINE , DNA BINDING / TRANSCRIPTION FACTOR"/>
    <property type="match status" value="1"/>
</dbReference>
<dbReference type="GO" id="GO:0005634">
    <property type="term" value="C:nucleus"/>
    <property type="evidence" value="ECO:0007669"/>
    <property type="project" value="UniProtKB-SubCell"/>
</dbReference>
<comment type="subcellular location">
    <subcellularLocation>
        <location evidence="1">Nucleus</location>
    </subcellularLocation>
</comment>
<dbReference type="InterPro" id="IPR036955">
    <property type="entry name" value="AP2/ERF_dom_sf"/>
</dbReference>
<evidence type="ECO:0000256" key="1">
    <source>
        <dbReference type="ARBA" id="ARBA00004123"/>
    </source>
</evidence>